<reference evidence="1" key="1">
    <citation type="submission" date="2020-01" db="EMBL/GenBank/DDBJ databases">
        <authorList>
            <consortium name="DOE Joint Genome Institute"/>
            <person name="Haridas S."/>
            <person name="Albert R."/>
            <person name="Binder M."/>
            <person name="Bloem J."/>
            <person name="Labutti K."/>
            <person name="Salamov A."/>
            <person name="Andreopoulos B."/>
            <person name="Baker S.E."/>
            <person name="Barry K."/>
            <person name="Bills G."/>
            <person name="Bluhm B.H."/>
            <person name="Cannon C."/>
            <person name="Castanera R."/>
            <person name="Culley D.E."/>
            <person name="Daum C."/>
            <person name="Ezra D."/>
            <person name="Gonzalez J.B."/>
            <person name="Henrissat B."/>
            <person name="Kuo A."/>
            <person name="Liang C."/>
            <person name="Lipzen A."/>
            <person name="Lutzoni F."/>
            <person name="Magnuson J."/>
            <person name="Mondo S."/>
            <person name="Nolan M."/>
            <person name="Ohm R."/>
            <person name="Pangilinan J."/>
            <person name="Park H.-J."/>
            <person name="Ramirez L."/>
            <person name="Alfaro M."/>
            <person name="Sun H."/>
            <person name="Tritt A."/>
            <person name="Yoshinaga Y."/>
            <person name="Zwiers L.-H."/>
            <person name="Turgeon B.G."/>
            <person name="Goodwin S.B."/>
            <person name="Spatafora J.W."/>
            <person name="Crous P.W."/>
            <person name="Grigoriev I.V."/>
        </authorList>
    </citation>
    <scope>NUCLEOTIDE SEQUENCE</scope>
    <source>
        <strain evidence="1">CBS 394.84</strain>
    </source>
</reference>
<evidence type="ECO:0000313" key="1">
    <source>
        <dbReference type="EMBL" id="KAF1844718.1"/>
    </source>
</evidence>
<protein>
    <submittedName>
        <fullName evidence="1">Uncharacterized protein</fullName>
    </submittedName>
</protein>
<name>A0A9P4L801_9PLEO</name>
<dbReference type="OrthoDB" id="3796651at2759"/>
<dbReference type="GeneID" id="63847407"/>
<feature type="non-terminal residue" evidence="1">
    <location>
        <position position="528"/>
    </location>
</feature>
<gene>
    <name evidence="1" type="ORF">K460DRAFT_310573</name>
</gene>
<sequence length="528" mass="57884">MASFNGPWSKDLGSFNKSVQSMPEQYKSSFASASKTTVEKICDPGVLHVWESDADIDNLLQLTSVIAKLSDLGVRKNKDIKATAEEGSMLIIAEEKSGIDNYRRICELAAYLTEKEGRKHLEGTVCSFGRVVVVKGWNNNICPTGTGNKEASEKVVKRINVAIERVFMMGGFEGSKRRVVWHHGPVLQFLLHWINTTTSTLRSVISAITITGSLDLTNGVTPSTAGRANSLPDLERMESYAKKLNIPIIFLDSSSQMITFEYLGTYMYFYGYYINTFLPPSLARPHLGKAQDELVTFAFQLRGASENKYGSDVVRMVQKNLDAGKAKHWARICVNKESYEKSKCRAAGQDKAIHHTVQLADSPFALLRHGNGVPAFARLAVGPASPAASDYHVAAPVQINFKQGQLRPSNPAAFYTLIPTTSQNLEKVTNRIQGLMMAVLERVRQEKGNPQLGEYEKGMWKAVVKACSWAIDGCEGKMPKGVGDKVKFVKEKLKEGTWGYTLGAPNDKANGAIANGTAATTTGVVMAE</sequence>
<dbReference type="Proteomes" id="UP000800039">
    <property type="component" value="Unassembled WGS sequence"/>
</dbReference>
<dbReference type="RefSeq" id="XP_040787281.1">
    <property type="nucleotide sequence ID" value="XM_040930155.1"/>
</dbReference>
<accession>A0A9P4L801</accession>
<dbReference type="EMBL" id="ML976616">
    <property type="protein sequence ID" value="KAF1844718.1"/>
    <property type="molecule type" value="Genomic_DNA"/>
</dbReference>
<organism evidence="1 2">
    <name type="scientific">Cucurbitaria berberidis CBS 394.84</name>
    <dbReference type="NCBI Taxonomy" id="1168544"/>
    <lineage>
        <taxon>Eukaryota</taxon>
        <taxon>Fungi</taxon>
        <taxon>Dikarya</taxon>
        <taxon>Ascomycota</taxon>
        <taxon>Pezizomycotina</taxon>
        <taxon>Dothideomycetes</taxon>
        <taxon>Pleosporomycetidae</taxon>
        <taxon>Pleosporales</taxon>
        <taxon>Pleosporineae</taxon>
        <taxon>Cucurbitariaceae</taxon>
        <taxon>Cucurbitaria</taxon>
    </lineage>
</organism>
<comment type="caution">
    <text evidence="1">The sequence shown here is derived from an EMBL/GenBank/DDBJ whole genome shotgun (WGS) entry which is preliminary data.</text>
</comment>
<proteinExistence type="predicted"/>
<keyword evidence="2" id="KW-1185">Reference proteome</keyword>
<evidence type="ECO:0000313" key="2">
    <source>
        <dbReference type="Proteomes" id="UP000800039"/>
    </source>
</evidence>
<dbReference type="AlphaFoldDB" id="A0A9P4L801"/>